<feature type="domain" description="Glycosyltransferase subfamily 4-like N-terminal" evidence="4">
    <location>
        <begin position="22"/>
        <end position="195"/>
    </location>
</feature>
<sequence length="391" mass="42734">MHVLMLPSWYPTGAEVFHGSFFREQATALAAAGHKVGVVALEAISITAPGALAALRLRVSRATEGLPGEQLGVFRSVGLRPIPMAHRFNVRALARRWERLFLAYVRECGMPDVLHAHAMNPGGIAAARIAKKYDIPFVVTEHRPDSAIAELGSQSLAKVLFAAAIHAKRRIAVSPAFAESLSVAYDGQKWDVIPNMLPRQFESYEPAKPAAEPFVFGHVSNLHPYKRVGLLLDAFAAAFGDARDVRLRIAGDSEYLAEHREHAERLGLGNVEFVGAVSRADIAAEFSNYHAFVMPSAAESFGVVFWEALACGVPLIATATDGGRYAVRPDTGLLVGIDDQTELQNALLRMRNEGDQYDRGQLRAVSMNECGQSEFVRMYTEVYNAAMTEEQ</sequence>
<dbReference type="EMBL" id="VFON01000001">
    <property type="protein sequence ID" value="TQL43795.1"/>
    <property type="molecule type" value="Genomic_DNA"/>
</dbReference>
<keyword evidence="1" id="KW-0328">Glycosyltransferase</keyword>
<keyword evidence="6" id="KW-1185">Reference proteome</keyword>
<evidence type="ECO:0000259" key="3">
    <source>
        <dbReference type="Pfam" id="PF00534"/>
    </source>
</evidence>
<keyword evidence="2 5" id="KW-0808">Transferase</keyword>
<accession>A0A542Y6W9</accession>
<dbReference type="InterPro" id="IPR001296">
    <property type="entry name" value="Glyco_trans_1"/>
</dbReference>
<comment type="caution">
    <text evidence="5">The sequence shown here is derived from an EMBL/GenBank/DDBJ whole genome shotgun (WGS) entry which is preliminary data.</text>
</comment>
<dbReference type="OrthoDB" id="506201at2"/>
<dbReference type="PANTHER" id="PTHR12526">
    <property type="entry name" value="GLYCOSYLTRANSFERASE"/>
    <property type="match status" value="1"/>
</dbReference>
<evidence type="ECO:0000313" key="5">
    <source>
        <dbReference type="EMBL" id="TQL43795.1"/>
    </source>
</evidence>
<dbReference type="Proteomes" id="UP000319094">
    <property type="component" value="Unassembled WGS sequence"/>
</dbReference>
<gene>
    <name evidence="5" type="ORF">FB468_1832</name>
</gene>
<dbReference type="AlphaFoldDB" id="A0A542Y6W9"/>
<evidence type="ECO:0000313" key="6">
    <source>
        <dbReference type="Proteomes" id="UP000319094"/>
    </source>
</evidence>
<evidence type="ECO:0000256" key="1">
    <source>
        <dbReference type="ARBA" id="ARBA00022676"/>
    </source>
</evidence>
<dbReference type="InterPro" id="IPR028098">
    <property type="entry name" value="Glyco_trans_4-like_N"/>
</dbReference>
<dbReference type="RefSeq" id="WP_141887060.1">
    <property type="nucleotide sequence ID" value="NZ_BAAAUY010000001.1"/>
</dbReference>
<dbReference type="Gene3D" id="3.40.50.2000">
    <property type="entry name" value="Glycogen Phosphorylase B"/>
    <property type="match status" value="2"/>
</dbReference>
<dbReference type="GO" id="GO:0016757">
    <property type="term" value="F:glycosyltransferase activity"/>
    <property type="evidence" value="ECO:0007669"/>
    <property type="project" value="UniProtKB-KW"/>
</dbReference>
<feature type="domain" description="Glycosyl transferase family 1" evidence="3">
    <location>
        <begin position="210"/>
        <end position="355"/>
    </location>
</feature>
<protein>
    <submittedName>
        <fullName evidence="5">Glycosyltransferase involved in cell wall biosynthesis</fullName>
    </submittedName>
</protein>
<evidence type="ECO:0000259" key="4">
    <source>
        <dbReference type="Pfam" id="PF13439"/>
    </source>
</evidence>
<dbReference type="SUPFAM" id="SSF53756">
    <property type="entry name" value="UDP-Glycosyltransferase/glycogen phosphorylase"/>
    <property type="match status" value="1"/>
</dbReference>
<proteinExistence type="predicted"/>
<name>A0A542Y6W9_9MICO</name>
<dbReference type="Pfam" id="PF13439">
    <property type="entry name" value="Glyco_transf_4"/>
    <property type="match status" value="1"/>
</dbReference>
<evidence type="ECO:0000256" key="2">
    <source>
        <dbReference type="ARBA" id="ARBA00022679"/>
    </source>
</evidence>
<dbReference type="PANTHER" id="PTHR12526:SF636">
    <property type="entry name" value="BLL3647 PROTEIN"/>
    <property type="match status" value="1"/>
</dbReference>
<organism evidence="5 6">
    <name type="scientific">Leucobacter komagatae</name>
    <dbReference type="NCBI Taxonomy" id="55969"/>
    <lineage>
        <taxon>Bacteria</taxon>
        <taxon>Bacillati</taxon>
        <taxon>Actinomycetota</taxon>
        <taxon>Actinomycetes</taxon>
        <taxon>Micrococcales</taxon>
        <taxon>Microbacteriaceae</taxon>
        <taxon>Leucobacter</taxon>
    </lineage>
</organism>
<reference evidence="5 6" key="1">
    <citation type="submission" date="2019-06" db="EMBL/GenBank/DDBJ databases">
        <title>Sequencing the genomes of 1000 actinobacteria strains.</title>
        <authorList>
            <person name="Klenk H.-P."/>
        </authorList>
    </citation>
    <scope>NUCLEOTIDE SEQUENCE [LARGE SCALE GENOMIC DNA]</scope>
    <source>
        <strain evidence="5 6">DSM 8803</strain>
    </source>
</reference>
<dbReference type="Pfam" id="PF00534">
    <property type="entry name" value="Glycos_transf_1"/>
    <property type="match status" value="1"/>
</dbReference>